<feature type="domain" description="ABC transporter" evidence="3">
    <location>
        <begin position="1"/>
        <end position="210"/>
    </location>
</feature>
<dbReference type="AlphaFoldDB" id="A0A096BZZ3"/>
<dbReference type="RefSeq" id="WP_038151250.1">
    <property type="nucleotide sequence ID" value="NZ_JRNT01000005.1"/>
</dbReference>
<dbReference type="GO" id="GO:0005524">
    <property type="term" value="F:ATP binding"/>
    <property type="evidence" value="ECO:0007669"/>
    <property type="project" value="UniProtKB-KW"/>
</dbReference>
<dbReference type="PANTHER" id="PTHR43514">
    <property type="entry name" value="ABC TRANSPORTER I FAMILY MEMBER 10"/>
    <property type="match status" value="1"/>
</dbReference>
<dbReference type="InterPro" id="IPR027417">
    <property type="entry name" value="P-loop_NTPase"/>
</dbReference>
<dbReference type="SMART" id="SM00382">
    <property type="entry name" value="AAA"/>
    <property type="match status" value="1"/>
</dbReference>
<dbReference type="InterPro" id="IPR003593">
    <property type="entry name" value="AAA+_ATPase"/>
</dbReference>
<dbReference type="SUPFAM" id="SSF52540">
    <property type="entry name" value="P-loop containing nucleoside triphosphate hydrolases"/>
    <property type="match status" value="1"/>
</dbReference>
<keyword evidence="1" id="KW-0547">Nucleotide-binding</keyword>
<organism evidence="4 5">
    <name type="scientific">Veillonella montpellierensis DNF00314</name>
    <dbReference type="NCBI Taxonomy" id="1401067"/>
    <lineage>
        <taxon>Bacteria</taxon>
        <taxon>Bacillati</taxon>
        <taxon>Bacillota</taxon>
        <taxon>Negativicutes</taxon>
        <taxon>Veillonellales</taxon>
        <taxon>Veillonellaceae</taxon>
        <taxon>Veillonella</taxon>
    </lineage>
</organism>
<dbReference type="Proteomes" id="UP000029628">
    <property type="component" value="Unassembled WGS sequence"/>
</dbReference>
<protein>
    <submittedName>
        <fullName evidence="4">ABC transporter ATP-binding protein</fullName>
    </submittedName>
</protein>
<evidence type="ECO:0000256" key="1">
    <source>
        <dbReference type="ARBA" id="ARBA00022741"/>
    </source>
</evidence>
<dbReference type="eggNOG" id="COG3842">
    <property type="taxonomic scope" value="Bacteria"/>
</dbReference>
<gene>
    <name evidence="4" type="ORF">HMPREF0872_01470</name>
</gene>
<dbReference type="InterPro" id="IPR050334">
    <property type="entry name" value="Molybdenum_import_ModC"/>
</dbReference>
<dbReference type="GO" id="GO:0016887">
    <property type="term" value="F:ATP hydrolysis activity"/>
    <property type="evidence" value="ECO:0007669"/>
    <property type="project" value="InterPro"/>
</dbReference>
<dbReference type="Pfam" id="PF00005">
    <property type="entry name" value="ABC_tran"/>
    <property type="match status" value="1"/>
</dbReference>
<evidence type="ECO:0000259" key="3">
    <source>
        <dbReference type="PROSITE" id="PS50893"/>
    </source>
</evidence>
<proteinExistence type="predicted"/>
<name>A0A096BZZ3_9FIRM</name>
<keyword evidence="2 4" id="KW-0067">ATP-binding</keyword>
<comment type="caution">
    <text evidence="4">The sequence shown here is derived from an EMBL/GenBank/DDBJ whole genome shotgun (WGS) entry which is preliminary data.</text>
</comment>
<accession>A0A096BZZ3</accession>
<evidence type="ECO:0000313" key="5">
    <source>
        <dbReference type="Proteomes" id="UP000029628"/>
    </source>
</evidence>
<sequence>MITFDITVKRPSMTVEGKGTLASGITVLTGQSGSGKSTIIKSIAGLVKPNDGFIYSDTIAWFDRDHKIWLPSQKRYVGYMPQGNIVFPHLSVLRNITYSQRGDRILLKKIFESLHLTSYKDTKAGCLSGGEQQRVALGRALYAKPVILLLDEPLSALDWNLRDRVRQDLVNTIKEWEIPCLWVTHDKEEAQLVGERQWYCEKGKLEVTDI</sequence>
<reference evidence="4 5" key="1">
    <citation type="submission" date="2014-07" db="EMBL/GenBank/DDBJ databases">
        <authorList>
            <person name="McCorrison J."/>
            <person name="Sanka R."/>
            <person name="Torralba M."/>
            <person name="Gillis M."/>
            <person name="Haft D.H."/>
            <person name="Methe B."/>
            <person name="Sutton G."/>
            <person name="Nelson K.E."/>
        </authorList>
    </citation>
    <scope>NUCLEOTIDE SEQUENCE [LARGE SCALE GENOMIC DNA]</scope>
    <source>
        <strain evidence="4 5">DNF00314</strain>
    </source>
</reference>
<keyword evidence="5" id="KW-1185">Reference proteome</keyword>
<dbReference type="PROSITE" id="PS00211">
    <property type="entry name" value="ABC_TRANSPORTER_1"/>
    <property type="match status" value="1"/>
</dbReference>
<evidence type="ECO:0000256" key="2">
    <source>
        <dbReference type="ARBA" id="ARBA00022840"/>
    </source>
</evidence>
<dbReference type="Gene3D" id="3.40.50.300">
    <property type="entry name" value="P-loop containing nucleotide triphosphate hydrolases"/>
    <property type="match status" value="1"/>
</dbReference>
<dbReference type="PANTHER" id="PTHR43514:SF4">
    <property type="entry name" value="ABC TRANSPORTER I FAMILY MEMBER 10"/>
    <property type="match status" value="1"/>
</dbReference>
<dbReference type="EMBL" id="JRNT01000005">
    <property type="protein sequence ID" value="KGF48287.1"/>
    <property type="molecule type" value="Genomic_DNA"/>
</dbReference>
<dbReference type="InterPro" id="IPR003439">
    <property type="entry name" value="ABC_transporter-like_ATP-bd"/>
</dbReference>
<evidence type="ECO:0000313" key="4">
    <source>
        <dbReference type="EMBL" id="KGF48287.1"/>
    </source>
</evidence>
<dbReference type="PROSITE" id="PS50893">
    <property type="entry name" value="ABC_TRANSPORTER_2"/>
    <property type="match status" value="1"/>
</dbReference>
<dbReference type="InterPro" id="IPR017871">
    <property type="entry name" value="ABC_transporter-like_CS"/>
</dbReference>